<evidence type="ECO:0000256" key="3">
    <source>
        <dbReference type="ARBA" id="ARBA00022692"/>
    </source>
</evidence>
<feature type="domain" description="RDD" evidence="7">
    <location>
        <begin position="20"/>
        <end position="144"/>
    </location>
</feature>
<proteinExistence type="predicted"/>
<evidence type="ECO:0000256" key="2">
    <source>
        <dbReference type="ARBA" id="ARBA00022475"/>
    </source>
</evidence>
<accession>A0A3B1E603</accession>
<keyword evidence="4 6" id="KW-1133">Transmembrane helix</keyword>
<dbReference type="AlphaFoldDB" id="A0A3B1E603"/>
<keyword evidence="3 6" id="KW-0812">Transmembrane</keyword>
<reference evidence="8" key="1">
    <citation type="submission" date="2018-10" db="EMBL/GenBank/DDBJ databases">
        <authorList>
            <person name="Aoki K."/>
        </authorList>
    </citation>
    <scope>NUCLEOTIDE SEQUENCE</scope>
</reference>
<dbReference type="InterPro" id="IPR051791">
    <property type="entry name" value="Pra-immunoreactive"/>
</dbReference>
<dbReference type="GO" id="GO:0005886">
    <property type="term" value="C:plasma membrane"/>
    <property type="evidence" value="ECO:0007669"/>
    <property type="project" value="UniProtKB-SubCell"/>
</dbReference>
<dbReference type="EMBL" id="UOYO01000056">
    <property type="protein sequence ID" value="VAY88417.1"/>
    <property type="molecule type" value="Genomic_DNA"/>
</dbReference>
<gene>
    <name evidence="8" type="ORF">MNB_ARC-1_1008</name>
</gene>
<dbReference type="PANTHER" id="PTHR36115:SF4">
    <property type="entry name" value="MEMBRANE PROTEIN"/>
    <property type="match status" value="1"/>
</dbReference>
<feature type="transmembrane region" description="Helical" evidence="6">
    <location>
        <begin position="64"/>
        <end position="83"/>
    </location>
</feature>
<evidence type="ECO:0000256" key="6">
    <source>
        <dbReference type="SAM" id="Phobius"/>
    </source>
</evidence>
<keyword evidence="5 6" id="KW-0472">Membrane</keyword>
<dbReference type="PANTHER" id="PTHR36115">
    <property type="entry name" value="PROLINE-RICH ANTIGEN HOMOLOG-RELATED"/>
    <property type="match status" value="1"/>
</dbReference>
<sequence length="152" mass="17798">MNTDQEHLDKLDIEGIKLSSFNKRLLSFIIDDILIGIIIIISLWSIIKDSNDAGFIISTINKNIIYIFIIKFLYHSLFIWYYGQTIGKMVLKIRAIELSTLDNPNLVLSSIRSFSRLLFEFFFYVGFFFFFISPIRQTLHDKFGKIVIVDDI</sequence>
<dbReference type="InterPro" id="IPR010432">
    <property type="entry name" value="RDD"/>
</dbReference>
<organism evidence="8">
    <name type="scientific">hydrothermal vent metagenome</name>
    <dbReference type="NCBI Taxonomy" id="652676"/>
    <lineage>
        <taxon>unclassified sequences</taxon>
        <taxon>metagenomes</taxon>
        <taxon>ecological metagenomes</taxon>
    </lineage>
</organism>
<feature type="transmembrane region" description="Helical" evidence="6">
    <location>
        <begin position="25"/>
        <end position="44"/>
    </location>
</feature>
<comment type="subcellular location">
    <subcellularLocation>
        <location evidence="1">Cell membrane</location>
        <topology evidence="1">Multi-pass membrane protein</topology>
    </subcellularLocation>
</comment>
<protein>
    <recommendedName>
        <fullName evidence="7">RDD domain-containing protein</fullName>
    </recommendedName>
</protein>
<dbReference type="Pfam" id="PF06271">
    <property type="entry name" value="RDD"/>
    <property type="match status" value="1"/>
</dbReference>
<evidence type="ECO:0000256" key="4">
    <source>
        <dbReference type="ARBA" id="ARBA00022989"/>
    </source>
</evidence>
<keyword evidence="2" id="KW-1003">Cell membrane</keyword>
<evidence type="ECO:0000313" key="8">
    <source>
        <dbReference type="EMBL" id="VAY88417.1"/>
    </source>
</evidence>
<evidence type="ECO:0000256" key="5">
    <source>
        <dbReference type="ARBA" id="ARBA00023136"/>
    </source>
</evidence>
<evidence type="ECO:0000259" key="7">
    <source>
        <dbReference type="Pfam" id="PF06271"/>
    </source>
</evidence>
<name>A0A3B1E603_9ZZZZ</name>
<evidence type="ECO:0000256" key="1">
    <source>
        <dbReference type="ARBA" id="ARBA00004651"/>
    </source>
</evidence>
<feature type="transmembrane region" description="Helical" evidence="6">
    <location>
        <begin position="117"/>
        <end position="135"/>
    </location>
</feature>